<sequence>MSTGLLEQRANYTAANYEYGYGSGGSNDVDKDNRKEIDCSHLLHKMLHGAGYNIPYQTTAQLNSSIYFEEIAEEDVLGGDIALWRTENHKHTGVVESFFPATGKGTFYGSQTSTGPASAKFGSGYWPIPTKFLRPKLQYKTGGAAPLQPRATPEQIDNGRPYQLPIRKADGNHYQLEEFYKALEKESSGHYLLGNHGFWHGGIHFSELSAPQCTLKQAIRCMADGEVVAYRLNKEYLTSTFEGETECSNLRYSTSFCLVRHTYESAKRPSEKKPAATTEWVGKTVQLTTSRNGRDVANTTLGSTGDFEALMPVGTELQIIKTHDTKDMRFALAKIKAALPGRDRSGNPVTRAATSEIWFAALDKRGSVLKGKDKKDIFKEVPLAPQAAGKQEPAKPETNKLSFFSLYMHLLPFEQYPLQAGEYHTRLRIKAKNRNVRKEANLTATPLGQIDLGAEVEVISITPNHPMKPGDTTTYELAQIKILSKGVRKAGVQTAKVGDLVWMAISKSEANNETERYVEEIPQQQRVRPSYWKGKVKARLKKRVPAFSTPEASTDKRMGQLAESSVLEYASDAVKRVQRDGRQQLMAPCTLVSGGFWDTPICPAGPIWVALDANSTELIPDDPCDFDSVVTCAIPIKAGDPIGYMGLYETLASPKGGVKSKHQVHIELFSTDPGLETFLKNPAGLKDGKQYLRVAKGKVIYNKSGTDAAPAFTPSGQVVNENYVINPNQAKLLKAPDKKEWYHIKVTSAGATVDGYIAKQDAEMICQHDREKLGFQIVKENNGNADGFLDPEATPDFYQALYKKVDALGNKDGKVTPDEIASALKTPKLRDRWSKLIGYHPTEWQAKSSEAKWQPLTELLKYSPDVLRHEQERIDNLVFWDELAGAMQVSLPKQVHHLHPIEFIGSLTLQKTELDSIIRKIGDIISHGEGNYESYNTGTKNVPGGKVGFSFINPPAGTVTGKTINSIISTENLAGTDRGRMFATGKYQTIISTLNSAKRKMHLTGEELYDGEMQERVFREYLIDKAGGGSLSRFVKNGEGSIDDAQYAAAKEWASIAAPAGMKIKDGRTSDGTLSYHESRANTANMKSTTLLRDALREANQCQWDQ</sequence>
<name>A0A1H7NW51_9GAMM</name>
<evidence type="ECO:0000256" key="2">
    <source>
        <dbReference type="ARBA" id="ARBA00022801"/>
    </source>
</evidence>
<reference evidence="5 6" key="1">
    <citation type="submission" date="2016-10" db="EMBL/GenBank/DDBJ databases">
        <authorList>
            <person name="de Groot N.N."/>
        </authorList>
    </citation>
    <scope>NUCLEOTIDE SEQUENCE [LARGE SCALE GENOMIC DNA]</scope>
    <source>
        <strain evidence="5 6">JCM 19513</strain>
    </source>
</reference>
<dbReference type="GO" id="GO:0006508">
    <property type="term" value="P:proteolysis"/>
    <property type="evidence" value="ECO:0007669"/>
    <property type="project" value="UniProtKB-KW"/>
</dbReference>
<dbReference type="PROSITE" id="PS51935">
    <property type="entry name" value="NLPC_P60"/>
    <property type="match status" value="1"/>
</dbReference>
<gene>
    <name evidence="5" type="ORF">SAMN05216214_11030</name>
</gene>
<evidence type="ECO:0000259" key="4">
    <source>
        <dbReference type="PROSITE" id="PS51935"/>
    </source>
</evidence>
<dbReference type="GO" id="GO:0008234">
    <property type="term" value="F:cysteine-type peptidase activity"/>
    <property type="evidence" value="ECO:0007669"/>
    <property type="project" value="UniProtKB-KW"/>
</dbReference>
<keyword evidence="6" id="KW-1185">Reference proteome</keyword>
<feature type="domain" description="NlpC/P60" evidence="4">
    <location>
        <begin position="1"/>
        <end position="137"/>
    </location>
</feature>
<dbReference type="Proteomes" id="UP000185766">
    <property type="component" value="Unassembled WGS sequence"/>
</dbReference>
<accession>A0A1H7NW51</accession>
<evidence type="ECO:0000256" key="1">
    <source>
        <dbReference type="ARBA" id="ARBA00022670"/>
    </source>
</evidence>
<proteinExistence type="predicted"/>
<evidence type="ECO:0000256" key="3">
    <source>
        <dbReference type="ARBA" id="ARBA00022807"/>
    </source>
</evidence>
<evidence type="ECO:0000313" key="5">
    <source>
        <dbReference type="EMBL" id="SEL27484.1"/>
    </source>
</evidence>
<dbReference type="Gene3D" id="1.10.530.10">
    <property type="match status" value="1"/>
</dbReference>
<protein>
    <recommendedName>
        <fullName evidence="4">NlpC/P60 domain-containing protein</fullName>
    </recommendedName>
</protein>
<dbReference type="Gene3D" id="3.90.1720.10">
    <property type="entry name" value="endopeptidase domain like (from Nostoc punctiforme)"/>
    <property type="match status" value="1"/>
</dbReference>
<dbReference type="RefSeq" id="WP_074868307.1">
    <property type="nucleotide sequence ID" value="NZ_FOAS01000010.1"/>
</dbReference>
<keyword evidence="3" id="KW-0788">Thiol protease</keyword>
<keyword evidence="1" id="KW-0645">Protease</keyword>
<dbReference type="AlphaFoldDB" id="A0A1H7NW51"/>
<organism evidence="5 6">
    <name type="scientific">Atopomonas hussainii</name>
    <dbReference type="NCBI Taxonomy" id="1429083"/>
    <lineage>
        <taxon>Bacteria</taxon>
        <taxon>Pseudomonadati</taxon>
        <taxon>Pseudomonadota</taxon>
        <taxon>Gammaproteobacteria</taxon>
        <taxon>Pseudomonadales</taxon>
        <taxon>Pseudomonadaceae</taxon>
        <taxon>Atopomonas</taxon>
    </lineage>
</organism>
<evidence type="ECO:0000313" key="6">
    <source>
        <dbReference type="Proteomes" id="UP000185766"/>
    </source>
</evidence>
<dbReference type="InterPro" id="IPR000064">
    <property type="entry name" value="NLP_P60_dom"/>
</dbReference>
<keyword evidence="2" id="KW-0378">Hydrolase</keyword>
<dbReference type="EMBL" id="FOAS01000010">
    <property type="protein sequence ID" value="SEL27484.1"/>
    <property type="molecule type" value="Genomic_DNA"/>
</dbReference>